<dbReference type="GO" id="GO:0032259">
    <property type="term" value="P:methylation"/>
    <property type="evidence" value="ECO:0007669"/>
    <property type="project" value="UniProtKB-KW"/>
</dbReference>
<dbReference type="PROSITE" id="PS51257">
    <property type="entry name" value="PROKAR_LIPOPROTEIN"/>
    <property type="match status" value="1"/>
</dbReference>
<evidence type="ECO:0000256" key="4">
    <source>
        <dbReference type="ARBA" id="ARBA00022691"/>
    </source>
</evidence>
<evidence type="ECO:0000256" key="2">
    <source>
        <dbReference type="ARBA" id="ARBA00022603"/>
    </source>
</evidence>
<gene>
    <name evidence="9" type="ORF">N425_07180</name>
</gene>
<evidence type="ECO:0000256" key="6">
    <source>
        <dbReference type="ARBA" id="ARBA00047422"/>
    </source>
</evidence>
<dbReference type="AlphaFoldDB" id="W2C419"/>
<organism evidence="9 10">
    <name type="scientific">Tannerella sp. oral taxon BU063 isolate Cell 2</name>
    <dbReference type="NCBI Taxonomy" id="1411148"/>
    <lineage>
        <taxon>Bacteria</taxon>
        <taxon>Pseudomonadati</taxon>
        <taxon>Bacteroidota</taxon>
        <taxon>Bacteroidia</taxon>
        <taxon>Bacteroidales</taxon>
        <taxon>Tannerellaceae</taxon>
        <taxon>Tannerella</taxon>
    </lineage>
</organism>
<reference evidence="9 10" key="1">
    <citation type="submission" date="2013-11" db="EMBL/GenBank/DDBJ databases">
        <title>Single cell genomics of uncultured Tannerella BU063 (oral taxon 286).</title>
        <authorList>
            <person name="Beall C.J."/>
            <person name="Campbell A.G."/>
            <person name="Griffen A.L."/>
            <person name="Podar M."/>
            <person name="Leys E.J."/>
        </authorList>
    </citation>
    <scope>NUCLEOTIDE SEQUENCE [LARGE SCALE GENOMIC DNA]</scope>
    <source>
        <strain evidence="9">Cell 2</strain>
    </source>
</reference>
<comment type="catalytic activity">
    <reaction evidence="6">
        <text>a 2'-deoxycytidine in DNA + S-adenosyl-L-methionine = a 5-methyl-2'-deoxycytidine in DNA + S-adenosyl-L-homocysteine + H(+)</text>
        <dbReference type="Rhea" id="RHEA:13681"/>
        <dbReference type="Rhea" id="RHEA-COMP:11369"/>
        <dbReference type="Rhea" id="RHEA-COMP:11370"/>
        <dbReference type="ChEBI" id="CHEBI:15378"/>
        <dbReference type="ChEBI" id="CHEBI:57856"/>
        <dbReference type="ChEBI" id="CHEBI:59789"/>
        <dbReference type="ChEBI" id="CHEBI:85452"/>
        <dbReference type="ChEBI" id="CHEBI:85454"/>
        <dbReference type="EC" id="2.1.1.37"/>
    </reaction>
</comment>
<evidence type="ECO:0000256" key="3">
    <source>
        <dbReference type="ARBA" id="ARBA00022679"/>
    </source>
</evidence>
<dbReference type="InterPro" id="IPR029063">
    <property type="entry name" value="SAM-dependent_MTases_sf"/>
</dbReference>
<dbReference type="PATRIC" id="fig|1411148.3.peg.1093"/>
<dbReference type="PANTHER" id="PTHR10629">
    <property type="entry name" value="CYTOSINE-SPECIFIC METHYLTRANSFERASE"/>
    <property type="match status" value="1"/>
</dbReference>
<keyword evidence="2 7" id="KW-0489">Methyltransferase</keyword>
<dbReference type="PROSITE" id="PS51679">
    <property type="entry name" value="SAM_MT_C5"/>
    <property type="match status" value="1"/>
</dbReference>
<sequence>MKEMAAGMIHIGAAAAACEVWPGTRGGDFETVVSCEIGAFGSDVLASLFPAAYHHKDIRTLTKTIIDERLIPRFGADYGRRTILTGGFPCQPFSSTGKRRGAADDRYLWPEMLRIIGDIRPRWVIGENVAGILSMVQPPHVATLESEPDLFGAGNELQTKCGQYTVHRICKDFEAIGYTIRPVVIPACAVGAPHRRDRVWFLASDAAADSEHWRAHDNPASAPASNATSEPRGRGAECKQQGVCGHRRSLAGYMNPAGVFCLKGRDTGTRQTSPAPAGAPPRR</sequence>
<evidence type="ECO:0000256" key="5">
    <source>
        <dbReference type="ARBA" id="ARBA00022747"/>
    </source>
</evidence>
<comment type="similarity">
    <text evidence="7">Belongs to the class I-like SAM-binding methyltransferase superfamily. C5-methyltransferase family.</text>
</comment>
<dbReference type="GO" id="GO:0009307">
    <property type="term" value="P:DNA restriction-modification system"/>
    <property type="evidence" value="ECO:0007669"/>
    <property type="project" value="UniProtKB-KW"/>
</dbReference>
<feature type="compositionally biased region" description="Low complexity" evidence="8">
    <location>
        <begin position="218"/>
        <end position="227"/>
    </location>
</feature>
<feature type="region of interest" description="Disordered" evidence="8">
    <location>
        <begin position="264"/>
        <end position="283"/>
    </location>
</feature>
<name>W2C419_9BACT</name>
<dbReference type="Pfam" id="PF00145">
    <property type="entry name" value="DNA_methylase"/>
    <property type="match status" value="1"/>
</dbReference>
<dbReference type="GO" id="GO:0044027">
    <property type="term" value="P:negative regulation of gene expression via chromosomal CpG island methylation"/>
    <property type="evidence" value="ECO:0007669"/>
    <property type="project" value="TreeGrafter"/>
</dbReference>
<comment type="caution">
    <text evidence="9">The sequence shown here is derived from an EMBL/GenBank/DDBJ whole genome shotgun (WGS) entry which is preliminary data.</text>
</comment>
<dbReference type="SUPFAM" id="SSF53335">
    <property type="entry name" value="S-adenosyl-L-methionine-dependent methyltransferases"/>
    <property type="match status" value="1"/>
</dbReference>
<dbReference type="InterPro" id="IPR050390">
    <property type="entry name" value="C5-Methyltransferase"/>
</dbReference>
<accession>W2C419</accession>
<evidence type="ECO:0000256" key="1">
    <source>
        <dbReference type="ARBA" id="ARBA00011975"/>
    </source>
</evidence>
<keyword evidence="3 7" id="KW-0808">Transferase</keyword>
<evidence type="ECO:0000313" key="9">
    <source>
        <dbReference type="EMBL" id="ETK01910.1"/>
    </source>
</evidence>
<dbReference type="GO" id="GO:0003677">
    <property type="term" value="F:DNA binding"/>
    <property type="evidence" value="ECO:0007669"/>
    <property type="project" value="TreeGrafter"/>
</dbReference>
<dbReference type="PANTHER" id="PTHR10629:SF52">
    <property type="entry name" value="DNA (CYTOSINE-5)-METHYLTRANSFERASE 1"/>
    <property type="match status" value="1"/>
</dbReference>
<evidence type="ECO:0000256" key="8">
    <source>
        <dbReference type="SAM" id="MobiDB-lite"/>
    </source>
</evidence>
<feature type="active site" evidence="7">
    <location>
        <position position="90"/>
    </location>
</feature>
<protein>
    <recommendedName>
        <fullName evidence="1">DNA (cytosine-5-)-methyltransferase</fullName>
        <ecNumber evidence="1">2.1.1.37</ecNumber>
    </recommendedName>
</protein>
<dbReference type="EMBL" id="AYUF01000426">
    <property type="protein sequence ID" value="ETK01910.1"/>
    <property type="molecule type" value="Genomic_DNA"/>
</dbReference>
<keyword evidence="4 7" id="KW-0949">S-adenosyl-L-methionine</keyword>
<evidence type="ECO:0000313" key="10">
    <source>
        <dbReference type="Proteomes" id="UP000018837"/>
    </source>
</evidence>
<dbReference type="EC" id="2.1.1.37" evidence="1"/>
<dbReference type="Gene3D" id="3.40.50.150">
    <property type="entry name" value="Vaccinia Virus protein VP39"/>
    <property type="match status" value="1"/>
</dbReference>
<evidence type="ECO:0000256" key="7">
    <source>
        <dbReference type="PROSITE-ProRule" id="PRU01016"/>
    </source>
</evidence>
<dbReference type="GO" id="GO:0003886">
    <property type="term" value="F:DNA (cytosine-5-)-methyltransferase activity"/>
    <property type="evidence" value="ECO:0007669"/>
    <property type="project" value="UniProtKB-EC"/>
</dbReference>
<keyword evidence="5" id="KW-0680">Restriction system</keyword>
<proteinExistence type="inferred from homology"/>
<dbReference type="InterPro" id="IPR001525">
    <property type="entry name" value="C5_MeTfrase"/>
</dbReference>
<dbReference type="Proteomes" id="UP000018837">
    <property type="component" value="Unassembled WGS sequence"/>
</dbReference>
<feature type="region of interest" description="Disordered" evidence="8">
    <location>
        <begin position="212"/>
        <end position="237"/>
    </location>
</feature>